<evidence type="ECO:0000256" key="1">
    <source>
        <dbReference type="SAM" id="MobiDB-lite"/>
    </source>
</evidence>
<dbReference type="EMBL" id="BAAFST010000008">
    <property type="protein sequence ID" value="GAB1293640.1"/>
    <property type="molecule type" value="Genomic_DNA"/>
</dbReference>
<evidence type="ECO:0000313" key="3">
    <source>
        <dbReference type="Proteomes" id="UP001623349"/>
    </source>
</evidence>
<reference evidence="2 3" key="1">
    <citation type="submission" date="2024-08" db="EMBL/GenBank/DDBJ databases">
        <title>The draft genome of Apodemus speciosus.</title>
        <authorList>
            <person name="Nabeshima K."/>
            <person name="Suzuki S."/>
            <person name="Onuma M."/>
        </authorList>
    </citation>
    <scope>NUCLEOTIDE SEQUENCE [LARGE SCALE GENOMIC DNA]</scope>
    <source>
        <strain evidence="2">IB14-021</strain>
    </source>
</reference>
<dbReference type="Proteomes" id="UP001623349">
    <property type="component" value="Unassembled WGS sequence"/>
</dbReference>
<sequence length="42" mass="4630">MGSQAREEDTYCSCSEASPEAQMWAPQPAAERGAGKPQRNRF</sequence>
<name>A0ABQ0F346_APOSI</name>
<evidence type="ECO:0000313" key="2">
    <source>
        <dbReference type="EMBL" id="GAB1293640.1"/>
    </source>
</evidence>
<gene>
    <name evidence="2" type="ORF">APTSU1_000887200</name>
</gene>
<organism evidence="2 3">
    <name type="scientific">Apodemus speciosus</name>
    <name type="common">Large Japanese field mouse</name>
    <dbReference type="NCBI Taxonomy" id="105296"/>
    <lineage>
        <taxon>Eukaryota</taxon>
        <taxon>Metazoa</taxon>
        <taxon>Chordata</taxon>
        <taxon>Craniata</taxon>
        <taxon>Vertebrata</taxon>
        <taxon>Euteleostomi</taxon>
        <taxon>Mammalia</taxon>
        <taxon>Eutheria</taxon>
        <taxon>Euarchontoglires</taxon>
        <taxon>Glires</taxon>
        <taxon>Rodentia</taxon>
        <taxon>Myomorpha</taxon>
        <taxon>Muroidea</taxon>
        <taxon>Muridae</taxon>
        <taxon>Murinae</taxon>
        <taxon>Apodemus</taxon>
    </lineage>
</organism>
<proteinExistence type="predicted"/>
<comment type="caution">
    <text evidence="2">The sequence shown here is derived from an EMBL/GenBank/DDBJ whole genome shotgun (WGS) entry which is preliminary data.</text>
</comment>
<feature type="region of interest" description="Disordered" evidence="1">
    <location>
        <begin position="1"/>
        <end position="42"/>
    </location>
</feature>
<accession>A0ABQ0F346</accession>
<keyword evidence="3" id="KW-1185">Reference proteome</keyword>
<protein>
    <submittedName>
        <fullName evidence="2">Uncharacterized protein</fullName>
    </submittedName>
</protein>